<keyword evidence="4" id="KW-1185">Reference proteome</keyword>
<reference evidence="3 4" key="1">
    <citation type="journal article" date="2016" name="BMC Genomics">
        <title>Comparative genomic and transcriptomic analyses of the Fuzhuan brick tea-fermentation fungus Aspergillus cristatus.</title>
        <authorList>
            <person name="Ge Y."/>
            <person name="Wang Y."/>
            <person name="Liu Y."/>
            <person name="Tan Y."/>
            <person name="Ren X."/>
            <person name="Zhang X."/>
            <person name="Hyde K.D."/>
            <person name="Liu Y."/>
            <person name="Liu Z."/>
        </authorList>
    </citation>
    <scope>NUCLEOTIDE SEQUENCE [LARGE SCALE GENOMIC DNA]</scope>
    <source>
        <strain evidence="3 4">GZAAS20.1005</strain>
    </source>
</reference>
<feature type="compositionally biased region" description="Basic and acidic residues" evidence="2">
    <location>
        <begin position="402"/>
        <end position="413"/>
    </location>
</feature>
<feature type="compositionally biased region" description="Polar residues" evidence="2">
    <location>
        <begin position="423"/>
        <end position="435"/>
    </location>
</feature>
<feature type="compositionally biased region" description="Polar residues" evidence="2">
    <location>
        <begin position="494"/>
        <end position="526"/>
    </location>
</feature>
<feature type="region of interest" description="Disordered" evidence="2">
    <location>
        <begin position="249"/>
        <end position="302"/>
    </location>
</feature>
<dbReference type="OrthoDB" id="4495335at2759"/>
<dbReference type="AlphaFoldDB" id="A0A1E3B5Y8"/>
<feature type="compositionally biased region" description="Polar residues" evidence="2">
    <location>
        <begin position="61"/>
        <end position="80"/>
    </location>
</feature>
<dbReference type="PANTHER" id="PTHR42041:SF1">
    <property type="entry name" value="DNA ENDONUCLEASE ACTIVATOR CTP1 C-TERMINAL DOMAIN-CONTAINING PROTEIN"/>
    <property type="match status" value="1"/>
</dbReference>
<feature type="compositionally biased region" description="Basic and acidic residues" evidence="2">
    <location>
        <begin position="470"/>
        <end position="486"/>
    </location>
</feature>
<evidence type="ECO:0000256" key="1">
    <source>
        <dbReference type="SAM" id="Coils"/>
    </source>
</evidence>
<feature type="compositionally biased region" description="Polar residues" evidence="2">
    <location>
        <begin position="1"/>
        <end position="13"/>
    </location>
</feature>
<feature type="compositionally biased region" description="Basic residues" evidence="2">
    <location>
        <begin position="391"/>
        <end position="401"/>
    </location>
</feature>
<organism evidence="3 4">
    <name type="scientific">Aspergillus cristatus</name>
    <name type="common">Chinese Fuzhuan brick tea-fermentation fungus</name>
    <name type="synonym">Eurotium cristatum</name>
    <dbReference type="NCBI Taxonomy" id="573508"/>
    <lineage>
        <taxon>Eukaryota</taxon>
        <taxon>Fungi</taxon>
        <taxon>Dikarya</taxon>
        <taxon>Ascomycota</taxon>
        <taxon>Pezizomycotina</taxon>
        <taxon>Eurotiomycetes</taxon>
        <taxon>Eurotiomycetidae</taxon>
        <taxon>Eurotiales</taxon>
        <taxon>Aspergillaceae</taxon>
        <taxon>Aspergillus</taxon>
        <taxon>Aspergillus subgen. Aspergillus</taxon>
    </lineage>
</organism>
<accession>A0A1E3B5Y8</accession>
<sequence length="617" mass="69092">MDSPSAILSSPSKVLNPVSPERMNQQTMPPSPSPSRPSDIMGVHRKSRGLSDVQAKVAFLNNLSRGNSPASPAQTQQSAGNPAALQRAILGREEAESALRNVSEQLSEAQSRERRLSERLEALLEDLQSAKERQSNERSIFEKEIKKARKDAFRAGSAVVKIQEDLKEARAEVRGLREEVQVEQKAKDEAKQEAFERGYTLAGLMEEMEVLKKRLRASETAIHSHRLENRAQNVGRMSLADGDLALLMTPTPRRPKRSADATVLYSTNDSSTQCTPPKRPRLSDITPKQEEPQNQQNTKQEDLQNEMIEELQRLLDHEKQRRTDAEEMIHFMEMECQFKRCSCRLAEDSETACVHETTLSQEKHENEIAEAPHGKMEHAVPEPTKAPPARHSLRRSVHKPQHAVDVDNQVKNEEDMEDPVITFSPQTGTFRSMPSPQRPLEKPSIPAHSTAPEPHVDEESFAQSPLTRGPTERRSNLHDMDFERYPHAPPQVPPQATSRVPYTPSPSTALNRTSQNSRMSVEQSTEFELDTSGYPVTKRVPLRPESRLSNQSAVVPGTPVSREEALAQIRARRGRANSMKRSVSAGEGLFKGAAPPASSNRTQAQNGRNDQRRSYHP</sequence>
<evidence type="ECO:0000313" key="4">
    <source>
        <dbReference type="Proteomes" id="UP000094569"/>
    </source>
</evidence>
<name>A0A1E3B5Y8_ASPCR</name>
<gene>
    <name evidence="3" type="ORF">SI65_08372</name>
</gene>
<evidence type="ECO:0000313" key="3">
    <source>
        <dbReference type="EMBL" id="ODM16372.1"/>
    </source>
</evidence>
<dbReference type="VEuPathDB" id="FungiDB:SI65_08372"/>
<comment type="caution">
    <text evidence="3">The sequence shown here is derived from an EMBL/GenBank/DDBJ whole genome shotgun (WGS) entry which is preliminary data.</text>
</comment>
<dbReference type="Proteomes" id="UP000094569">
    <property type="component" value="Unassembled WGS sequence"/>
</dbReference>
<feature type="region of interest" description="Disordered" evidence="2">
    <location>
        <begin position="374"/>
        <end position="617"/>
    </location>
</feature>
<proteinExistence type="predicted"/>
<feature type="compositionally biased region" description="Polar residues" evidence="2">
    <location>
        <begin position="597"/>
        <end position="608"/>
    </location>
</feature>
<protein>
    <submittedName>
        <fullName evidence="3">Uncharacterized protein</fullName>
    </submittedName>
</protein>
<evidence type="ECO:0000256" key="2">
    <source>
        <dbReference type="SAM" id="MobiDB-lite"/>
    </source>
</evidence>
<feature type="coiled-coil region" evidence="1">
    <location>
        <begin position="92"/>
        <end position="221"/>
    </location>
</feature>
<keyword evidence="1" id="KW-0175">Coiled coil</keyword>
<feature type="region of interest" description="Disordered" evidence="2">
    <location>
        <begin position="1"/>
        <end position="85"/>
    </location>
</feature>
<dbReference type="STRING" id="573508.A0A1E3B5Y8"/>
<dbReference type="EMBL" id="JXNT01000012">
    <property type="protein sequence ID" value="ODM16372.1"/>
    <property type="molecule type" value="Genomic_DNA"/>
</dbReference>
<dbReference type="PANTHER" id="PTHR42041">
    <property type="entry name" value="DNA ENDONUCLEASE ACTIVATOR CTP1 C-TERMINAL DOMAIN-CONTAINING PROTEIN"/>
    <property type="match status" value="1"/>
</dbReference>
<feature type="compositionally biased region" description="Polar residues" evidence="2">
    <location>
        <begin position="264"/>
        <end position="275"/>
    </location>
</feature>